<evidence type="ECO:0000313" key="5">
    <source>
        <dbReference type="Proteomes" id="UP000622797"/>
    </source>
</evidence>
<feature type="binding site" evidence="2">
    <location>
        <begin position="447"/>
        <end position="448"/>
    </location>
    <ligand>
        <name>L-glutamate</name>
        <dbReference type="ChEBI" id="CHEBI:29985"/>
    </ligand>
</feature>
<dbReference type="EC" id="3.4.19.13" evidence="3"/>
<keyword evidence="3" id="KW-0012">Acyltransferase</keyword>
<dbReference type="Proteomes" id="UP000622797">
    <property type="component" value="Unassembled WGS sequence"/>
</dbReference>
<gene>
    <name evidence="4" type="ORF">FSARC_3781</name>
</gene>
<evidence type="ECO:0000313" key="4">
    <source>
        <dbReference type="EMBL" id="KAF4968882.1"/>
    </source>
</evidence>
<evidence type="ECO:0000256" key="3">
    <source>
        <dbReference type="RuleBase" id="RU368068"/>
    </source>
</evidence>
<comment type="caution">
    <text evidence="4">The sequence shown here is derived from an EMBL/GenBank/DDBJ whole genome shotgun (WGS) entry which is preliminary data.</text>
</comment>
<dbReference type="SUPFAM" id="SSF56235">
    <property type="entry name" value="N-terminal nucleophile aminohydrolases (Ntn hydrolases)"/>
    <property type="match status" value="1"/>
</dbReference>
<feature type="active site" description="Nucleophile" evidence="1">
    <location>
        <position position="377"/>
    </location>
</feature>
<evidence type="ECO:0000256" key="1">
    <source>
        <dbReference type="PIRSR" id="PIRSR600101-1"/>
    </source>
</evidence>
<dbReference type="Pfam" id="PF01019">
    <property type="entry name" value="G_glu_transpept"/>
    <property type="match status" value="1"/>
</dbReference>
<comment type="function">
    <text evidence="3">Cleaves the gamma-glutamyl peptide bond of glutathione and glutathione conjugates.</text>
</comment>
<sequence length="568" mass="61412">MLCGFAAIISFVLSTAVYGYQWRPIRAWGKSTNAPPKLGAVSSGDSQCSEIGMQMLTRGGTAVDAAVATEFCLGVKLPDLVGIGGGGFALVRGKDGEYSFVDFRESAPAASTEDMFKGRANDSLYGGLAVGVPGEIRGLHYLHQQHGSLPWDVLIKPSIRLARDGFKLGEYLNGVLTRISSPGFLLQEPWSRDFAPKGSLVSLGQVIKRKKLAETLEIIAKRGANEFYRGSLARNMVKEIQKQGGVMTTADLDAYNVSLRDPVEITYRGYRVIGASAPSGSPVVLSALRTIEGYQKLGSLSAVNQSTHFLDEALRFGYGQRTELGDPDFVPGVEAFQDKMLSTKMAEEIRSTILKDSTLPVDKYNPNNFEVLSTPGTSHLVSADRWGLVISLTSTVNTAFGARLMEPKSGVILNNEMNDFSIPGSTNFFGFEPSPNNFIRAGKRPQSSMSPVIVEGPGANQIALAIGGQGGSRIISAVTQVLWYVLDWKKNCSSALVEPRFHDQLQPNQIFFETTYDNRTVASMAAKGHNVTWTPRRQAAVHVLRRLEDGTFEAAADPDQKGSGGIVA</sequence>
<dbReference type="EC" id="2.3.2.2" evidence="3"/>
<name>A0A8H4XBG4_9HYPO</name>
<dbReference type="GO" id="GO:0103068">
    <property type="term" value="F:leukotriene C4 gamma-glutamyl transferase activity"/>
    <property type="evidence" value="ECO:0007669"/>
    <property type="project" value="UniProtKB-EC"/>
</dbReference>
<keyword evidence="3" id="KW-0808">Transferase</keyword>
<protein>
    <recommendedName>
        <fullName evidence="3">Glutathione hydrolase</fullName>
        <ecNumber evidence="3">2.3.2.2</ecNumber>
        <ecNumber evidence="3">3.4.19.13</ecNumber>
    </recommendedName>
    <alternativeName>
        <fullName evidence="3">Gamma-glutamyltransferase</fullName>
    </alternativeName>
    <alternativeName>
        <fullName evidence="3">Gamma-glutamyltranspeptidase</fullName>
    </alternativeName>
</protein>
<dbReference type="PANTHER" id="PTHR11686:SF62">
    <property type="entry name" value="GLUTATHIONE HYDROLASE"/>
    <property type="match status" value="1"/>
</dbReference>
<dbReference type="GO" id="GO:0006751">
    <property type="term" value="P:glutathione catabolic process"/>
    <property type="evidence" value="ECO:0007669"/>
    <property type="project" value="UniProtKB-UniRule"/>
</dbReference>
<comment type="pathway">
    <text evidence="3">Sulfur metabolism; glutathione metabolism.</text>
</comment>
<proteinExistence type="predicted"/>
<dbReference type="OrthoDB" id="1081007at2759"/>
<dbReference type="PRINTS" id="PR01210">
    <property type="entry name" value="GGTRANSPTASE"/>
</dbReference>
<comment type="catalytic activity">
    <reaction evidence="3">
        <text>an N-terminal (5-L-glutamyl)-[peptide] + an alpha-amino acid = 5-L-glutamyl amino acid + an N-terminal L-alpha-aminoacyl-[peptide]</text>
        <dbReference type="Rhea" id="RHEA:23904"/>
        <dbReference type="Rhea" id="RHEA-COMP:9780"/>
        <dbReference type="Rhea" id="RHEA-COMP:9795"/>
        <dbReference type="ChEBI" id="CHEBI:77644"/>
        <dbReference type="ChEBI" id="CHEBI:78597"/>
        <dbReference type="ChEBI" id="CHEBI:78599"/>
        <dbReference type="ChEBI" id="CHEBI:78608"/>
        <dbReference type="EC" id="2.3.2.2"/>
    </reaction>
</comment>
<dbReference type="PANTHER" id="PTHR11686">
    <property type="entry name" value="GAMMA GLUTAMYL TRANSPEPTIDASE"/>
    <property type="match status" value="1"/>
</dbReference>
<dbReference type="Gene3D" id="1.10.246.130">
    <property type="match status" value="1"/>
</dbReference>
<dbReference type="InterPro" id="IPR043137">
    <property type="entry name" value="GGT_ssub_C"/>
</dbReference>
<dbReference type="Gene3D" id="3.60.20.40">
    <property type="match status" value="1"/>
</dbReference>
<keyword evidence="3" id="KW-0378">Hydrolase</keyword>
<dbReference type="GO" id="GO:0036374">
    <property type="term" value="F:glutathione hydrolase activity"/>
    <property type="evidence" value="ECO:0007669"/>
    <property type="project" value="UniProtKB-UniRule"/>
</dbReference>
<comment type="catalytic activity">
    <reaction evidence="3">
        <text>glutathione + H2O = L-cysteinylglycine + L-glutamate</text>
        <dbReference type="Rhea" id="RHEA:28807"/>
        <dbReference type="ChEBI" id="CHEBI:15377"/>
        <dbReference type="ChEBI" id="CHEBI:29985"/>
        <dbReference type="ChEBI" id="CHEBI:57925"/>
        <dbReference type="ChEBI" id="CHEBI:61694"/>
        <dbReference type="EC" id="3.4.19.13"/>
    </reaction>
</comment>
<feature type="binding site" evidence="2">
    <location>
        <position position="104"/>
    </location>
    <ligand>
        <name>L-glutamate</name>
        <dbReference type="ChEBI" id="CHEBI:29985"/>
    </ligand>
</feature>
<evidence type="ECO:0000256" key="2">
    <source>
        <dbReference type="PIRSR" id="PIRSR600101-2"/>
    </source>
</evidence>
<dbReference type="GO" id="GO:0005886">
    <property type="term" value="C:plasma membrane"/>
    <property type="evidence" value="ECO:0007669"/>
    <property type="project" value="TreeGrafter"/>
</dbReference>
<keyword evidence="5" id="KW-1185">Reference proteome</keyword>
<dbReference type="UniPathway" id="UPA00204"/>
<feature type="binding site" evidence="2">
    <location>
        <position position="419"/>
    </location>
    <ligand>
        <name>L-glutamate</name>
        <dbReference type="ChEBI" id="CHEBI:29985"/>
    </ligand>
</feature>
<reference evidence="4" key="1">
    <citation type="journal article" date="2020" name="BMC Genomics">
        <title>Correction to: Identification and distribution of gene clusters required for synthesis of sphingolipid metabolism inhibitors in diverse species of the filamentous fungus Fusarium.</title>
        <authorList>
            <person name="Kim H.S."/>
            <person name="Lohmar J.M."/>
            <person name="Busman M."/>
            <person name="Brown D.W."/>
            <person name="Naumann T.A."/>
            <person name="Divon H.H."/>
            <person name="Lysoe E."/>
            <person name="Uhlig S."/>
            <person name="Proctor R.H."/>
        </authorList>
    </citation>
    <scope>NUCLEOTIDE SEQUENCE</scope>
    <source>
        <strain evidence="4">NRRL 20472</strain>
    </source>
</reference>
<dbReference type="EMBL" id="JABEXW010000183">
    <property type="protein sequence ID" value="KAF4968882.1"/>
    <property type="molecule type" value="Genomic_DNA"/>
</dbReference>
<comment type="catalytic activity">
    <reaction evidence="3">
        <text>an S-substituted glutathione + H2O = an S-substituted L-cysteinylglycine + L-glutamate</text>
        <dbReference type="Rhea" id="RHEA:59468"/>
        <dbReference type="ChEBI" id="CHEBI:15377"/>
        <dbReference type="ChEBI" id="CHEBI:29985"/>
        <dbReference type="ChEBI" id="CHEBI:90779"/>
        <dbReference type="ChEBI" id="CHEBI:143103"/>
        <dbReference type="EC" id="3.4.19.13"/>
    </reaction>
</comment>
<organism evidence="4 5">
    <name type="scientific">Fusarium sarcochroum</name>
    <dbReference type="NCBI Taxonomy" id="1208366"/>
    <lineage>
        <taxon>Eukaryota</taxon>
        <taxon>Fungi</taxon>
        <taxon>Dikarya</taxon>
        <taxon>Ascomycota</taxon>
        <taxon>Pezizomycotina</taxon>
        <taxon>Sordariomycetes</taxon>
        <taxon>Hypocreomycetidae</taxon>
        <taxon>Hypocreales</taxon>
        <taxon>Nectriaceae</taxon>
        <taxon>Fusarium</taxon>
        <taxon>Fusarium lateritium species complex</taxon>
    </lineage>
</organism>
<reference evidence="4" key="2">
    <citation type="submission" date="2020-05" db="EMBL/GenBank/DDBJ databases">
        <authorList>
            <person name="Kim H.-S."/>
            <person name="Proctor R.H."/>
            <person name="Brown D.W."/>
        </authorList>
    </citation>
    <scope>NUCLEOTIDE SEQUENCE</scope>
    <source>
        <strain evidence="4">NRRL 20472</strain>
    </source>
</reference>
<dbReference type="AlphaFoldDB" id="A0A8H4XBG4"/>
<feature type="binding site" evidence="2">
    <location>
        <begin position="395"/>
        <end position="397"/>
    </location>
    <ligand>
        <name>L-glutamate</name>
        <dbReference type="ChEBI" id="CHEBI:29985"/>
    </ligand>
</feature>
<dbReference type="InterPro" id="IPR000101">
    <property type="entry name" value="GGT_peptidase"/>
</dbReference>
<dbReference type="InterPro" id="IPR029055">
    <property type="entry name" value="Ntn_hydrolases_N"/>
</dbReference>
<dbReference type="NCBIfam" id="TIGR00066">
    <property type="entry name" value="g_glut_trans"/>
    <property type="match status" value="1"/>
</dbReference>
<dbReference type="InterPro" id="IPR043138">
    <property type="entry name" value="GGT_lsub"/>
</dbReference>
<accession>A0A8H4XBG4</accession>
<feature type="binding site" evidence="2">
    <location>
        <position position="471"/>
    </location>
    <ligand>
        <name>L-glutamate</name>
        <dbReference type="ChEBI" id="CHEBI:29985"/>
    </ligand>
</feature>